<evidence type="ECO:0000259" key="2">
    <source>
        <dbReference type="Pfam" id="PF22936"/>
    </source>
</evidence>
<dbReference type="Pfam" id="PF22936">
    <property type="entry name" value="Pol_BBD"/>
    <property type="match status" value="1"/>
</dbReference>
<gene>
    <name evidence="3" type="ORF">O181_073918</name>
</gene>
<dbReference type="Pfam" id="PF14223">
    <property type="entry name" value="Retrotran_gag_2"/>
    <property type="match status" value="1"/>
</dbReference>
<evidence type="ECO:0000313" key="4">
    <source>
        <dbReference type="Proteomes" id="UP000765509"/>
    </source>
</evidence>
<protein>
    <recommendedName>
        <fullName evidence="2">Retrovirus-related Pol polyprotein from transposon TNT 1-94-like beta-barrel domain-containing protein</fullName>
    </recommendedName>
</protein>
<comment type="caution">
    <text evidence="3">The sequence shown here is derived from an EMBL/GenBank/DDBJ whole genome shotgun (WGS) entry which is preliminary data.</text>
</comment>
<evidence type="ECO:0000313" key="3">
    <source>
        <dbReference type="EMBL" id="MBW0534203.1"/>
    </source>
</evidence>
<keyword evidence="1" id="KW-0645">Protease</keyword>
<sequence>MKINLRSKDLLDILKKTLTEDAITTVRNKWNKSSYEAISIITSSINERVFLEVINPKTTEHANLLWSNIKEQYASVCLVNRGRILIDWQRCFYNGNLHSYIDTCRNLLIELESVSIKVPNALLSYYLLGKLAGDLKLHQFIGSLTLNEELIEKPDLICTRLQDYVHLSLRKLPKRLPNSSVSALVSASNNNFKIIYYCTNAKHNLKNTSHRKDQCWAENPHLRPNQKDNKRRKTDSSAHLSIVKSLITMVDSLPKDQILLDCGATHHMFNSRKFFTSLTNSAPIDVSTGDSISSLTAVGVGTANLIYKTKVLTLSDCLYVPNIKCNLISLLALFKNKLIINQCGNKFNLETNGKVIANGRIVKRLMYVDYNLPTAHLTTSQHSLWHNRLGHPGKAVLESLGLPTYKSKCTVCALNKAHKQPFSKSFEEARNPLDCIHLNVVGPIHPISISGFQYFPKIVDQATSFKIVKFLKKKSNGFE</sequence>
<dbReference type="PANTHER" id="PTHR42648:SF28">
    <property type="entry name" value="TRANSPOSON-ENCODED PROTEIN WITH RIBONUCLEASE H-LIKE AND RETROVIRUS ZINC FINGER-LIKE DOMAINS"/>
    <property type="match status" value="1"/>
</dbReference>
<dbReference type="GO" id="GO:0008233">
    <property type="term" value="F:peptidase activity"/>
    <property type="evidence" value="ECO:0007669"/>
    <property type="project" value="UniProtKB-KW"/>
</dbReference>
<dbReference type="OrthoDB" id="7691805at2759"/>
<keyword evidence="4" id="KW-1185">Reference proteome</keyword>
<dbReference type="AlphaFoldDB" id="A0A9Q3IAI2"/>
<dbReference type="GO" id="GO:0006508">
    <property type="term" value="P:proteolysis"/>
    <property type="evidence" value="ECO:0007669"/>
    <property type="project" value="UniProtKB-KW"/>
</dbReference>
<dbReference type="Proteomes" id="UP000765509">
    <property type="component" value="Unassembled WGS sequence"/>
</dbReference>
<evidence type="ECO:0000256" key="1">
    <source>
        <dbReference type="ARBA" id="ARBA00022670"/>
    </source>
</evidence>
<name>A0A9Q3IAI2_9BASI</name>
<feature type="domain" description="Retrovirus-related Pol polyprotein from transposon TNT 1-94-like beta-barrel" evidence="2">
    <location>
        <begin position="259"/>
        <end position="336"/>
    </location>
</feature>
<accession>A0A9Q3IAI2</accession>
<keyword evidence="1" id="KW-0378">Hydrolase</keyword>
<dbReference type="InterPro" id="IPR039537">
    <property type="entry name" value="Retrotran_Ty1/copia-like"/>
</dbReference>
<dbReference type="InterPro" id="IPR054722">
    <property type="entry name" value="PolX-like_BBD"/>
</dbReference>
<reference evidence="3" key="1">
    <citation type="submission" date="2021-03" db="EMBL/GenBank/DDBJ databases">
        <title>Draft genome sequence of rust myrtle Austropuccinia psidii MF-1, a brazilian biotype.</title>
        <authorList>
            <person name="Quecine M.C."/>
            <person name="Pachon D.M.R."/>
            <person name="Bonatelli M.L."/>
            <person name="Correr F.H."/>
            <person name="Franceschini L.M."/>
            <person name="Leite T.F."/>
            <person name="Margarido G.R.A."/>
            <person name="Almeida C.A."/>
            <person name="Ferrarezi J.A."/>
            <person name="Labate C.A."/>
        </authorList>
    </citation>
    <scope>NUCLEOTIDE SEQUENCE</scope>
    <source>
        <strain evidence="3">MF-1</strain>
    </source>
</reference>
<dbReference type="PANTHER" id="PTHR42648">
    <property type="entry name" value="TRANSPOSASE, PUTATIVE-RELATED"/>
    <property type="match status" value="1"/>
</dbReference>
<organism evidence="3 4">
    <name type="scientific">Austropuccinia psidii MF-1</name>
    <dbReference type="NCBI Taxonomy" id="1389203"/>
    <lineage>
        <taxon>Eukaryota</taxon>
        <taxon>Fungi</taxon>
        <taxon>Dikarya</taxon>
        <taxon>Basidiomycota</taxon>
        <taxon>Pucciniomycotina</taxon>
        <taxon>Pucciniomycetes</taxon>
        <taxon>Pucciniales</taxon>
        <taxon>Sphaerophragmiaceae</taxon>
        <taxon>Austropuccinia</taxon>
    </lineage>
</organism>
<dbReference type="EMBL" id="AVOT02039200">
    <property type="protein sequence ID" value="MBW0534203.1"/>
    <property type="molecule type" value="Genomic_DNA"/>
</dbReference>
<proteinExistence type="predicted"/>